<evidence type="ECO:0000313" key="1">
    <source>
        <dbReference type="EMBL" id="MTD93607.1"/>
    </source>
</evidence>
<dbReference type="RefSeq" id="WP_154738135.1">
    <property type="nucleotide sequence ID" value="NZ_WMBQ01000001.1"/>
</dbReference>
<comment type="caution">
    <text evidence="1">The sequence shown here is derived from an EMBL/GenBank/DDBJ whole genome shotgun (WGS) entry which is preliminary data.</text>
</comment>
<dbReference type="Proteomes" id="UP000440694">
    <property type="component" value="Unassembled WGS sequence"/>
</dbReference>
<evidence type="ECO:0000313" key="2">
    <source>
        <dbReference type="Proteomes" id="UP000440694"/>
    </source>
</evidence>
<dbReference type="EMBL" id="WMBQ01000001">
    <property type="protein sequence ID" value="MTD93607.1"/>
    <property type="molecule type" value="Genomic_DNA"/>
</dbReference>
<proteinExistence type="predicted"/>
<organism evidence="1 2">
    <name type="scientific">Hyphomicrobium album</name>
    <dbReference type="NCBI Taxonomy" id="2665159"/>
    <lineage>
        <taxon>Bacteria</taxon>
        <taxon>Pseudomonadati</taxon>
        <taxon>Pseudomonadota</taxon>
        <taxon>Alphaproteobacteria</taxon>
        <taxon>Hyphomicrobiales</taxon>
        <taxon>Hyphomicrobiaceae</taxon>
        <taxon>Hyphomicrobium</taxon>
    </lineage>
</organism>
<accession>A0A6I3KIR5</accession>
<dbReference type="AlphaFoldDB" id="A0A6I3KIR5"/>
<protein>
    <submittedName>
        <fullName evidence="1">Uncharacterized protein</fullName>
    </submittedName>
</protein>
<keyword evidence="2" id="KW-1185">Reference proteome</keyword>
<reference evidence="1 2" key="1">
    <citation type="submission" date="2019-11" db="EMBL/GenBank/DDBJ databases">
        <title>Identification of a novel strain.</title>
        <authorList>
            <person name="Xu Q."/>
            <person name="Wang G."/>
        </authorList>
    </citation>
    <scope>NUCLEOTIDE SEQUENCE [LARGE SCALE GENOMIC DNA]</scope>
    <source>
        <strain evidence="2">xq</strain>
    </source>
</reference>
<sequence length="73" mass="8138">MCKLHTSRLMRGGEYALWRGGRIIRSGNVGERIDDIAFDALSLSIDDGVRLLERTGGVLTTDMARATLSAWWE</sequence>
<name>A0A6I3KIR5_9HYPH</name>
<gene>
    <name evidence="1" type="ORF">GIW81_04570</name>
</gene>